<feature type="transmembrane region" description="Helical" evidence="2">
    <location>
        <begin position="165"/>
        <end position="184"/>
    </location>
</feature>
<evidence type="ECO:0000256" key="1">
    <source>
        <dbReference type="SAM" id="MobiDB-lite"/>
    </source>
</evidence>
<dbReference type="AlphaFoldDB" id="A0AAJ6CVU1"/>
<evidence type="ECO:0000313" key="5">
    <source>
        <dbReference type="Proteomes" id="UP001219901"/>
    </source>
</evidence>
<feature type="compositionally biased region" description="Basic and acidic residues" evidence="1">
    <location>
        <begin position="316"/>
        <end position="332"/>
    </location>
</feature>
<feature type="region of interest" description="Disordered" evidence="1">
    <location>
        <begin position="1"/>
        <end position="31"/>
    </location>
</feature>
<proteinExistence type="predicted"/>
<gene>
    <name evidence="3" type="ORF">GKO46_09250</name>
    <name evidence="4" type="ORF">GKO48_12285</name>
</gene>
<evidence type="ECO:0000313" key="4">
    <source>
        <dbReference type="EMBL" id="WFG40355.1"/>
    </source>
</evidence>
<keyword evidence="5" id="KW-1185">Reference proteome</keyword>
<keyword evidence="2" id="KW-0472">Membrane</keyword>
<evidence type="ECO:0000313" key="6">
    <source>
        <dbReference type="Proteomes" id="UP001321249"/>
    </source>
</evidence>
<keyword evidence="2" id="KW-1133">Transmembrane helix</keyword>
<protein>
    <submittedName>
        <fullName evidence="4">Uncharacterized protein</fullName>
    </submittedName>
</protein>
<feature type="transmembrane region" description="Helical" evidence="2">
    <location>
        <begin position="204"/>
        <end position="224"/>
    </location>
</feature>
<feature type="transmembrane region" description="Helical" evidence="2">
    <location>
        <begin position="88"/>
        <end position="113"/>
    </location>
</feature>
<reference evidence="4" key="2">
    <citation type="journal article" date="2023" name="Nat. Commun.">
        <title>Cultivation of marine bacteria of the SAR202 clade.</title>
        <authorList>
            <person name="Lim Y."/>
            <person name="Seo J.H."/>
            <person name="Giovannoni S.J."/>
            <person name="Kang I."/>
            <person name="Cho J.C."/>
        </authorList>
    </citation>
    <scope>NUCLEOTIDE SEQUENCE</scope>
    <source>
        <strain evidence="4">JH1073</strain>
    </source>
</reference>
<evidence type="ECO:0000313" key="3">
    <source>
        <dbReference type="EMBL" id="MDG0867254.1"/>
    </source>
</evidence>
<name>A0AAJ6CVU1_9CHLR</name>
<dbReference type="Proteomes" id="UP001219901">
    <property type="component" value="Chromosome"/>
</dbReference>
<reference evidence="5 6" key="1">
    <citation type="submission" date="2019-11" db="EMBL/GenBank/DDBJ databases">
        <authorList>
            <person name="Cho J.-C."/>
        </authorList>
    </citation>
    <scope>NUCLEOTIDE SEQUENCE [LARGE SCALE GENOMIC DNA]</scope>
    <source>
        <strain evidence="4 5">JH1073</strain>
        <strain evidence="3 6">JH702</strain>
    </source>
</reference>
<accession>A0AAJ6CVU1</accession>
<feature type="region of interest" description="Disordered" evidence="1">
    <location>
        <begin position="309"/>
        <end position="332"/>
    </location>
</feature>
<dbReference type="Proteomes" id="UP001321249">
    <property type="component" value="Unassembled WGS sequence"/>
</dbReference>
<dbReference type="EMBL" id="WMBE01000003">
    <property type="protein sequence ID" value="MDG0867254.1"/>
    <property type="molecule type" value="Genomic_DNA"/>
</dbReference>
<dbReference type="RefSeq" id="WP_342825447.1">
    <property type="nucleotide sequence ID" value="NZ_CP046146.1"/>
</dbReference>
<organism evidence="4 5">
    <name type="scientific">Candidatus Lucifugimonas marina</name>
    <dbReference type="NCBI Taxonomy" id="3038979"/>
    <lineage>
        <taxon>Bacteria</taxon>
        <taxon>Bacillati</taxon>
        <taxon>Chloroflexota</taxon>
        <taxon>Dehalococcoidia</taxon>
        <taxon>SAR202 cluster</taxon>
        <taxon>Candidatus Lucifugimonadales</taxon>
        <taxon>Candidatus Lucifugimonadaceae</taxon>
        <taxon>Candidatus Lucifugimonas</taxon>
    </lineage>
</organism>
<reference evidence="5" key="3">
    <citation type="submission" date="2023-06" db="EMBL/GenBank/DDBJ databases">
        <title>Pangenomics reveal diversification of enzyme families and niche specialization in globally abundant SAR202 bacteria.</title>
        <authorList>
            <person name="Saw J.H.W."/>
        </authorList>
    </citation>
    <scope>NUCLEOTIDE SEQUENCE [LARGE SCALE GENOMIC DNA]</scope>
    <source>
        <strain evidence="5">JH1073</strain>
    </source>
</reference>
<evidence type="ECO:0000256" key="2">
    <source>
        <dbReference type="SAM" id="Phobius"/>
    </source>
</evidence>
<dbReference type="EMBL" id="CP046147">
    <property type="protein sequence ID" value="WFG40355.1"/>
    <property type="molecule type" value="Genomic_DNA"/>
</dbReference>
<feature type="transmembrane region" description="Helical" evidence="2">
    <location>
        <begin position="133"/>
        <end position="153"/>
    </location>
</feature>
<sequence>MPARKRKNRKDRDRERDRRPPRKESTRGKEIVDEELVKSGAIKHAKADDFSDGGFGCRDCAWTTPRKGNSGIQALRAHSKVHVRDHRAVVNTLLTQAAVLVVAIAIAITPMLLQILLPDVTSVIRFYAPVDTGLSISTTVAGTTFLTVSVLLNGHQYIMSGKRQWWFRYMWSVRLLMVFMWMVASSMWSTNGQEIWLPGLTTVLVPWAAWVLIGSVVASTRLSVKRGTFKPSNQRKLLKSKNELTDQRIGIFRRGIMVNIRNGLIVLNKVSKRRRDSYDQLGVGKTRLIKRSQQWRLDKEAENRREIKRRNLRIQENQDRWNKRGDGSSRGQ</sequence>
<feature type="compositionally biased region" description="Basic and acidic residues" evidence="1">
    <location>
        <begin position="10"/>
        <end position="31"/>
    </location>
</feature>
<keyword evidence="2" id="KW-0812">Transmembrane</keyword>